<gene>
    <name evidence="2" type="ORF">HPLM_LOCUS16236</name>
</gene>
<feature type="compositionally biased region" description="Basic and acidic residues" evidence="1">
    <location>
        <begin position="176"/>
        <end position="189"/>
    </location>
</feature>
<reference evidence="4" key="1">
    <citation type="submission" date="2017-02" db="UniProtKB">
        <authorList>
            <consortium name="WormBaseParasite"/>
        </authorList>
    </citation>
    <scope>IDENTIFICATION</scope>
</reference>
<evidence type="ECO:0000313" key="4">
    <source>
        <dbReference type="WBParaSite" id="HPLM_0001624101-mRNA-1"/>
    </source>
</evidence>
<dbReference type="Proteomes" id="UP000268014">
    <property type="component" value="Unassembled WGS sequence"/>
</dbReference>
<organism evidence="4">
    <name type="scientific">Haemonchus placei</name>
    <name type="common">Barber's pole worm</name>
    <dbReference type="NCBI Taxonomy" id="6290"/>
    <lineage>
        <taxon>Eukaryota</taxon>
        <taxon>Metazoa</taxon>
        <taxon>Ecdysozoa</taxon>
        <taxon>Nematoda</taxon>
        <taxon>Chromadorea</taxon>
        <taxon>Rhabditida</taxon>
        <taxon>Rhabditina</taxon>
        <taxon>Rhabditomorpha</taxon>
        <taxon>Strongyloidea</taxon>
        <taxon>Trichostrongylidae</taxon>
        <taxon>Haemonchus</taxon>
    </lineage>
</organism>
<evidence type="ECO:0000256" key="1">
    <source>
        <dbReference type="SAM" id="MobiDB-lite"/>
    </source>
</evidence>
<dbReference type="OMA" id="RERPNAH"/>
<sequence>MHEDLGRLLEGGRFKGKKGLQENLRRFLERERPNAHPQPDHSNDFFNGLRELVNLDRGIGRSFEHSKDKKDLARMRELLRRYFDREFEKLRSSKAHHRREDFDDGSEIANIREDLRSLLKGGRAKDRKEVARIRGNLGRFLEREHPNAYPGTDEEARVQTFVENFRRLLQRQRSKRLSDREEFSKEQENLHPGLPKKGMAASASSETNISTASGVTTVMATIAGKLYTATFSKENNNIFTAFFLWKNKGKP</sequence>
<feature type="region of interest" description="Disordered" evidence="1">
    <location>
        <begin position="176"/>
        <end position="205"/>
    </location>
</feature>
<reference evidence="2 3" key="2">
    <citation type="submission" date="2018-11" db="EMBL/GenBank/DDBJ databases">
        <authorList>
            <consortium name="Pathogen Informatics"/>
        </authorList>
    </citation>
    <scope>NUCLEOTIDE SEQUENCE [LARGE SCALE GENOMIC DNA]</scope>
    <source>
        <strain evidence="2 3">MHpl1</strain>
    </source>
</reference>
<keyword evidence="3" id="KW-1185">Reference proteome</keyword>
<dbReference type="AlphaFoldDB" id="A0A0N4WWU3"/>
<accession>A0A0N4WWU3</accession>
<protein>
    <submittedName>
        <fullName evidence="4">FF domain-containing protein</fullName>
    </submittedName>
</protein>
<dbReference type="WBParaSite" id="HPLM_0001624101-mRNA-1">
    <property type="protein sequence ID" value="HPLM_0001624101-mRNA-1"/>
    <property type="gene ID" value="HPLM_0001624101"/>
</dbReference>
<evidence type="ECO:0000313" key="3">
    <source>
        <dbReference type="Proteomes" id="UP000268014"/>
    </source>
</evidence>
<dbReference type="OrthoDB" id="10417922at2759"/>
<evidence type="ECO:0000313" key="2">
    <source>
        <dbReference type="EMBL" id="VDO59223.1"/>
    </source>
</evidence>
<proteinExistence type="predicted"/>
<name>A0A0N4WWU3_HAEPC</name>
<dbReference type="EMBL" id="UZAF01019329">
    <property type="protein sequence ID" value="VDO59223.1"/>
    <property type="molecule type" value="Genomic_DNA"/>
</dbReference>